<organism evidence="4 5">
    <name type="scientific">Polychaeton citri CBS 116435</name>
    <dbReference type="NCBI Taxonomy" id="1314669"/>
    <lineage>
        <taxon>Eukaryota</taxon>
        <taxon>Fungi</taxon>
        <taxon>Dikarya</taxon>
        <taxon>Ascomycota</taxon>
        <taxon>Pezizomycotina</taxon>
        <taxon>Dothideomycetes</taxon>
        <taxon>Dothideomycetidae</taxon>
        <taxon>Capnodiales</taxon>
        <taxon>Capnodiaceae</taxon>
        <taxon>Polychaeton</taxon>
    </lineage>
</organism>
<dbReference type="PANTHER" id="PTHR47842:SF1">
    <property type="entry name" value="DUF676 DOMAIN-CONTAINING PROTEIN"/>
    <property type="match status" value="1"/>
</dbReference>
<dbReference type="AlphaFoldDB" id="A0A9P4Q4S9"/>
<dbReference type="InterPro" id="IPR007751">
    <property type="entry name" value="DUF676_lipase-like"/>
</dbReference>
<evidence type="ECO:0000313" key="4">
    <source>
        <dbReference type="EMBL" id="KAF2719799.1"/>
    </source>
</evidence>
<comment type="caution">
    <text evidence="4">The sequence shown here is derived from an EMBL/GenBank/DDBJ whole genome shotgun (WGS) entry which is preliminary data.</text>
</comment>
<gene>
    <name evidence="4" type="ORF">K431DRAFT_272103</name>
</gene>
<feature type="compositionally biased region" description="Acidic residues" evidence="2">
    <location>
        <begin position="467"/>
        <end position="485"/>
    </location>
</feature>
<protein>
    <recommendedName>
        <fullName evidence="3">DUF676 domain-containing protein</fullName>
    </recommendedName>
</protein>
<dbReference type="OrthoDB" id="442243at2759"/>
<feature type="compositionally biased region" description="Polar residues" evidence="2">
    <location>
        <begin position="122"/>
        <end position="138"/>
    </location>
</feature>
<evidence type="ECO:0000256" key="2">
    <source>
        <dbReference type="SAM" id="MobiDB-lite"/>
    </source>
</evidence>
<dbReference type="InterPro" id="IPR029058">
    <property type="entry name" value="AB_hydrolase_fold"/>
</dbReference>
<dbReference type="PANTHER" id="PTHR47842">
    <property type="entry name" value="EXPRESSED PROTEIN"/>
    <property type="match status" value="1"/>
</dbReference>
<feature type="region of interest" description="Disordered" evidence="2">
    <location>
        <begin position="452"/>
        <end position="485"/>
    </location>
</feature>
<accession>A0A9P4Q4S9</accession>
<feature type="region of interest" description="Disordered" evidence="2">
    <location>
        <begin position="116"/>
        <end position="152"/>
    </location>
</feature>
<dbReference type="SUPFAM" id="SSF53474">
    <property type="entry name" value="alpha/beta-Hydrolases"/>
    <property type="match status" value="1"/>
</dbReference>
<evidence type="ECO:0000259" key="3">
    <source>
        <dbReference type="Pfam" id="PF05057"/>
    </source>
</evidence>
<name>A0A9P4Q4S9_9PEZI</name>
<dbReference type="Pfam" id="PF05057">
    <property type="entry name" value="DUF676"/>
    <property type="match status" value="1"/>
</dbReference>
<evidence type="ECO:0000256" key="1">
    <source>
        <dbReference type="ARBA" id="ARBA00007920"/>
    </source>
</evidence>
<dbReference type="Gene3D" id="3.40.50.1820">
    <property type="entry name" value="alpha/beta hydrolase"/>
    <property type="match status" value="1"/>
</dbReference>
<feature type="region of interest" description="Disordered" evidence="2">
    <location>
        <begin position="340"/>
        <end position="392"/>
    </location>
</feature>
<comment type="similarity">
    <text evidence="1">Belongs to the putative lipase ROG1 family.</text>
</comment>
<dbReference type="EMBL" id="MU003807">
    <property type="protein sequence ID" value="KAF2719799.1"/>
    <property type="molecule type" value="Genomic_DNA"/>
</dbReference>
<reference evidence="4" key="1">
    <citation type="journal article" date="2020" name="Stud. Mycol.">
        <title>101 Dothideomycetes genomes: a test case for predicting lifestyles and emergence of pathogens.</title>
        <authorList>
            <person name="Haridas S."/>
            <person name="Albert R."/>
            <person name="Binder M."/>
            <person name="Bloem J."/>
            <person name="Labutti K."/>
            <person name="Salamov A."/>
            <person name="Andreopoulos B."/>
            <person name="Baker S."/>
            <person name="Barry K."/>
            <person name="Bills G."/>
            <person name="Bluhm B."/>
            <person name="Cannon C."/>
            <person name="Castanera R."/>
            <person name="Culley D."/>
            <person name="Daum C."/>
            <person name="Ezra D."/>
            <person name="Gonzalez J."/>
            <person name="Henrissat B."/>
            <person name="Kuo A."/>
            <person name="Liang C."/>
            <person name="Lipzen A."/>
            <person name="Lutzoni F."/>
            <person name="Magnuson J."/>
            <person name="Mondo S."/>
            <person name="Nolan M."/>
            <person name="Ohm R."/>
            <person name="Pangilinan J."/>
            <person name="Park H.-J."/>
            <person name="Ramirez L."/>
            <person name="Alfaro M."/>
            <person name="Sun H."/>
            <person name="Tritt A."/>
            <person name="Yoshinaga Y."/>
            <person name="Zwiers L.-H."/>
            <person name="Turgeon B."/>
            <person name="Goodwin S."/>
            <person name="Spatafora J."/>
            <person name="Crous P."/>
            <person name="Grigoriev I."/>
        </authorList>
    </citation>
    <scope>NUCLEOTIDE SEQUENCE</scope>
    <source>
        <strain evidence="4">CBS 116435</strain>
    </source>
</reference>
<proteinExistence type="inferred from homology"/>
<evidence type="ECO:0000313" key="5">
    <source>
        <dbReference type="Proteomes" id="UP000799441"/>
    </source>
</evidence>
<feature type="compositionally biased region" description="Basic and acidic residues" evidence="2">
    <location>
        <begin position="372"/>
        <end position="392"/>
    </location>
</feature>
<feature type="domain" description="DUF676" evidence="3">
    <location>
        <begin position="2"/>
        <end position="108"/>
    </location>
</feature>
<sequence>MKKTLLLVTIHGFKGSDNTFEKFPNDLRALLSHALPKIDVVIAQYPQFETRGDLRECVARFKEWLQNKVIDLEVANKAASPTVDPSVQVILIGHSMGGLVAAETLLSIVRDEPVPASAGNYPPSNQTSRSHTPTNETTTVDDADSSTPPPSEMSRLFFPRIQAILAFDTPFLGISPGVLAHGAEEQFNNASTAYKAFNNANKIFGGWGSPRSASPAPAADAAAQGLPAAAESGSGWGKWGKYAMYGGAVAAVAGAAGAAYMNRNQISAGFAWAGSHLEFVGCLARGAELQKRVESVVALTKSHDVGFANFYGALGESAAGKTKYAGAVVGEDRTFCVIPKPQKKGLSTSPVGSKREAASSGNEHPRPKRRKTQTEDDMAKEAQESSKKVKAFADDTSKNKGLWVKCVNETAGDEIKAHTSIFTPSKNPGYYAMSHKARDQIVAWLDKEWYESSGADGKPQKNMQEEMTSEDVSEEMESTEEQATS</sequence>
<dbReference type="Proteomes" id="UP000799441">
    <property type="component" value="Unassembled WGS sequence"/>
</dbReference>
<keyword evidence="5" id="KW-1185">Reference proteome</keyword>